<name>A0A5B7KFN6_PORTR</name>
<organism evidence="1 2">
    <name type="scientific">Portunus trituberculatus</name>
    <name type="common">Swimming crab</name>
    <name type="synonym">Neptunus trituberculatus</name>
    <dbReference type="NCBI Taxonomy" id="210409"/>
    <lineage>
        <taxon>Eukaryota</taxon>
        <taxon>Metazoa</taxon>
        <taxon>Ecdysozoa</taxon>
        <taxon>Arthropoda</taxon>
        <taxon>Crustacea</taxon>
        <taxon>Multicrustacea</taxon>
        <taxon>Malacostraca</taxon>
        <taxon>Eumalacostraca</taxon>
        <taxon>Eucarida</taxon>
        <taxon>Decapoda</taxon>
        <taxon>Pleocyemata</taxon>
        <taxon>Brachyura</taxon>
        <taxon>Eubrachyura</taxon>
        <taxon>Portunoidea</taxon>
        <taxon>Portunidae</taxon>
        <taxon>Portuninae</taxon>
        <taxon>Portunus</taxon>
    </lineage>
</organism>
<accession>A0A5B7KFN6</accession>
<dbReference type="Proteomes" id="UP000324222">
    <property type="component" value="Unassembled WGS sequence"/>
</dbReference>
<evidence type="ECO:0000313" key="2">
    <source>
        <dbReference type="Proteomes" id="UP000324222"/>
    </source>
</evidence>
<comment type="caution">
    <text evidence="1">The sequence shown here is derived from an EMBL/GenBank/DDBJ whole genome shotgun (WGS) entry which is preliminary data.</text>
</comment>
<keyword evidence="2" id="KW-1185">Reference proteome</keyword>
<sequence length="78" mass="8459">MVSAPPKVASGRKIEFPTVGNGEAATLTCELSAHPVPRFRYTPLPPSAVTCHLPHRRLRTPTPGPHTCRVVFLYALAN</sequence>
<dbReference type="EMBL" id="VSRR010138481">
    <property type="protein sequence ID" value="MPD03899.1"/>
    <property type="molecule type" value="Genomic_DNA"/>
</dbReference>
<reference evidence="1 2" key="1">
    <citation type="submission" date="2019-05" db="EMBL/GenBank/DDBJ databases">
        <title>Another draft genome of Portunus trituberculatus and its Hox gene families provides insights of decapod evolution.</title>
        <authorList>
            <person name="Jeong J.-H."/>
            <person name="Song I."/>
            <person name="Kim S."/>
            <person name="Choi T."/>
            <person name="Kim D."/>
            <person name="Ryu S."/>
            <person name="Kim W."/>
        </authorList>
    </citation>
    <scope>NUCLEOTIDE SEQUENCE [LARGE SCALE GENOMIC DNA]</scope>
    <source>
        <tissue evidence="1">Muscle</tissue>
    </source>
</reference>
<evidence type="ECO:0000313" key="1">
    <source>
        <dbReference type="EMBL" id="MPD03899.1"/>
    </source>
</evidence>
<gene>
    <name evidence="1" type="ORF">E2C01_099557</name>
</gene>
<dbReference type="AlphaFoldDB" id="A0A5B7KFN6"/>
<proteinExistence type="predicted"/>
<protein>
    <submittedName>
        <fullName evidence="1">Uncharacterized protein</fullName>
    </submittedName>
</protein>